<organism evidence="1 2">
    <name type="scientific">Canavalia gladiata</name>
    <name type="common">Sword bean</name>
    <name type="synonym">Dolichos gladiatus</name>
    <dbReference type="NCBI Taxonomy" id="3824"/>
    <lineage>
        <taxon>Eukaryota</taxon>
        <taxon>Viridiplantae</taxon>
        <taxon>Streptophyta</taxon>
        <taxon>Embryophyta</taxon>
        <taxon>Tracheophyta</taxon>
        <taxon>Spermatophyta</taxon>
        <taxon>Magnoliopsida</taxon>
        <taxon>eudicotyledons</taxon>
        <taxon>Gunneridae</taxon>
        <taxon>Pentapetalae</taxon>
        <taxon>rosids</taxon>
        <taxon>fabids</taxon>
        <taxon>Fabales</taxon>
        <taxon>Fabaceae</taxon>
        <taxon>Papilionoideae</taxon>
        <taxon>50 kb inversion clade</taxon>
        <taxon>NPAAA clade</taxon>
        <taxon>indigoferoid/millettioid clade</taxon>
        <taxon>Phaseoleae</taxon>
        <taxon>Canavalia</taxon>
    </lineage>
</organism>
<accession>A0AAN9LBW7</accession>
<dbReference type="AlphaFoldDB" id="A0AAN9LBW7"/>
<protein>
    <submittedName>
        <fullName evidence="1">Uncharacterized protein</fullName>
    </submittedName>
</protein>
<evidence type="ECO:0000313" key="1">
    <source>
        <dbReference type="EMBL" id="KAK7331434.1"/>
    </source>
</evidence>
<reference evidence="1 2" key="1">
    <citation type="submission" date="2024-01" db="EMBL/GenBank/DDBJ databases">
        <title>The genomes of 5 underutilized Papilionoideae crops provide insights into root nodulation and disease resistanc.</title>
        <authorList>
            <person name="Jiang F."/>
        </authorList>
    </citation>
    <scope>NUCLEOTIDE SEQUENCE [LARGE SCALE GENOMIC DNA]</scope>
    <source>
        <strain evidence="1">LVBAO_FW01</strain>
        <tissue evidence="1">Leaves</tissue>
    </source>
</reference>
<keyword evidence="2" id="KW-1185">Reference proteome</keyword>
<comment type="caution">
    <text evidence="1">The sequence shown here is derived from an EMBL/GenBank/DDBJ whole genome shotgun (WGS) entry which is preliminary data.</text>
</comment>
<proteinExistence type="predicted"/>
<evidence type="ECO:0000313" key="2">
    <source>
        <dbReference type="Proteomes" id="UP001367508"/>
    </source>
</evidence>
<dbReference type="EMBL" id="JAYMYQ010000005">
    <property type="protein sequence ID" value="KAK7331434.1"/>
    <property type="molecule type" value="Genomic_DNA"/>
</dbReference>
<sequence length="104" mass="11571">MTFRQKAMKRLAATFIGMKLMQIASETVTWKDRLGHSGQNSYFLIVKKPIDPIKVKSSSVPSSTRLSLYIVCFVSVLSSNFQIIETLTALTLFPPSSATVQERG</sequence>
<dbReference type="Proteomes" id="UP001367508">
    <property type="component" value="Unassembled WGS sequence"/>
</dbReference>
<gene>
    <name evidence="1" type="ORF">VNO77_25659</name>
</gene>
<name>A0AAN9LBW7_CANGL</name>